<dbReference type="Proteomes" id="UP000887565">
    <property type="component" value="Unplaced"/>
</dbReference>
<sequence length="280" mass="31485">MISTTSADTETSANRITVAFLLDDSTTLNSLLANVSDAISNFAALMSPYEYDRLANYLLEVYTSSDSTLLGERFTGEDLITLLNSYVQSSGPRPITGFCAKTNLTNLYRAFSSILKKATKNCVIYWLATSNMASVDLTVLDSVLSYLTTKQCRIDVILYEVGCSNETLDSFGVFSKISRFTGGSVYKLLPSQTSLDDLFAIFAVQTLQPRLLLEKSQRFVRSTTVRFPVDKILTDLLIVIQGCNLNFNLRDNRGSMYKWYTLIRKKYDRWPEAACHQIME</sequence>
<dbReference type="AlphaFoldDB" id="A0A915LDC4"/>
<evidence type="ECO:0000313" key="2">
    <source>
        <dbReference type="WBParaSite" id="nRc.2.0.1.t48328-RA"/>
    </source>
</evidence>
<proteinExistence type="predicted"/>
<keyword evidence="1" id="KW-1185">Reference proteome</keyword>
<protein>
    <submittedName>
        <fullName evidence="2">Uncharacterized protein</fullName>
    </submittedName>
</protein>
<evidence type="ECO:0000313" key="1">
    <source>
        <dbReference type="Proteomes" id="UP000887565"/>
    </source>
</evidence>
<organism evidence="1 2">
    <name type="scientific">Romanomermis culicivorax</name>
    <name type="common">Nematode worm</name>
    <dbReference type="NCBI Taxonomy" id="13658"/>
    <lineage>
        <taxon>Eukaryota</taxon>
        <taxon>Metazoa</taxon>
        <taxon>Ecdysozoa</taxon>
        <taxon>Nematoda</taxon>
        <taxon>Enoplea</taxon>
        <taxon>Dorylaimia</taxon>
        <taxon>Mermithida</taxon>
        <taxon>Mermithoidea</taxon>
        <taxon>Mermithidae</taxon>
        <taxon>Romanomermis</taxon>
    </lineage>
</organism>
<reference evidence="2" key="1">
    <citation type="submission" date="2022-11" db="UniProtKB">
        <authorList>
            <consortium name="WormBaseParasite"/>
        </authorList>
    </citation>
    <scope>IDENTIFICATION</scope>
</reference>
<accession>A0A915LDC4</accession>
<name>A0A915LDC4_ROMCU</name>
<dbReference type="WBParaSite" id="nRc.2.0.1.t48328-RA">
    <property type="protein sequence ID" value="nRc.2.0.1.t48328-RA"/>
    <property type="gene ID" value="nRc.2.0.1.g48328"/>
</dbReference>